<organism evidence="2 3">
    <name type="scientific">Campylobacter insulaenigrae NCTC 12927</name>
    <dbReference type="NCBI Taxonomy" id="1031564"/>
    <lineage>
        <taxon>Bacteria</taxon>
        <taxon>Pseudomonadati</taxon>
        <taxon>Campylobacterota</taxon>
        <taxon>Epsilonproteobacteria</taxon>
        <taxon>Campylobacterales</taxon>
        <taxon>Campylobacteraceae</taxon>
        <taxon>Campylobacter</taxon>
    </lineage>
</organism>
<keyword evidence="1" id="KW-0812">Transmembrane</keyword>
<evidence type="ECO:0000313" key="2">
    <source>
        <dbReference type="EMBL" id="AJC88107.1"/>
    </source>
</evidence>
<dbReference type="NCBIfam" id="TIGR02532">
    <property type="entry name" value="IV_pilin_GFxxxE"/>
    <property type="match status" value="1"/>
</dbReference>
<dbReference type="InterPro" id="IPR045584">
    <property type="entry name" value="Pilin-like"/>
</dbReference>
<dbReference type="HOGENOM" id="CLU_140864_0_0_7"/>
<dbReference type="Pfam" id="PF07963">
    <property type="entry name" value="N_methyl"/>
    <property type="match status" value="1"/>
</dbReference>
<dbReference type="GeneID" id="74431931"/>
<protein>
    <submittedName>
        <fullName evidence="2">Putative type II secretion system protein</fullName>
    </submittedName>
</protein>
<dbReference type="STRING" id="1031564.CINS_1145"/>
<dbReference type="InterPro" id="IPR012902">
    <property type="entry name" value="N_methyl_site"/>
</dbReference>
<dbReference type="RefSeq" id="WP_039650619.1">
    <property type="nucleotide sequence ID" value="NZ_CP007770.1"/>
</dbReference>
<dbReference type="Gene3D" id="3.30.700.10">
    <property type="entry name" value="Glycoprotein, Type 4 Pilin"/>
    <property type="match status" value="1"/>
</dbReference>
<keyword evidence="1" id="KW-1133">Transmembrane helix</keyword>
<evidence type="ECO:0000313" key="3">
    <source>
        <dbReference type="Proteomes" id="UP000031163"/>
    </source>
</evidence>
<accession>A0A0A8H2A9</accession>
<keyword evidence="1" id="KW-0472">Membrane</keyword>
<dbReference type="AlphaFoldDB" id="A0A0A8H2A9"/>
<proteinExistence type="predicted"/>
<gene>
    <name evidence="2" type="ORF">CINS_1145</name>
</gene>
<feature type="transmembrane region" description="Helical" evidence="1">
    <location>
        <begin position="12"/>
        <end position="30"/>
    </location>
</feature>
<dbReference type="EMBL" id="CP007770">
    <property type="protein sequence ID" value="AJC88107.1"/>
    <property type="molecule type" value="Genomic_DNA"/>
</dbReference>
<sequence>MQFKRAFTMIELVFCMIIIAILSMVAYPYFSFTKTDAKIVKLKSEVEFINASLAMLKNQFVFSPSKFPKILDESLINKENQKLFYCSYNQIQNCNNGNCCSYSIFEKAIISNKFSWMKIGNNQYRYFINAKKYIDFSYDNQKVFLECVSSNCKDYGI</sequence>
<name>A0A0A8H2A9_9BACT</name>
<dbReference type="SUPFAM" id="SSF54523">
    <property type="entry name" value="Pili subunits"/>
    <property type="match status" value="1"/>
</dbReference>
<dbReference type="KEGG" id="cis:CINS_1145"/>
<evidence type="ECO:0000256" key="1">
    <source>
        <dbReference type="SAM" id="Phobius"/>
    </source>
</evidence>
<reference evidence="2 3" key="1">
    <citation type="journal article" date="2014" name="Genome Biol. Evol.">
        <title>Comparative Genomics of the Campylobacter lari Group.</title>
        <authorList>
            <person name="Miller W.G."/>
            <person name="Yee E."/>
            <person name="Chapman M.H."/>
            <person name="Smith T.P."/>
            <person name="Bono J.L."/>
            <person name="Huynh S."/>
            <person name="Parker C.T."/>
            <person name="Vandamme P."/>
            <person name="Luong K."/>
            <person name="Korlach J."/>
        </authorList>
    </citation>
    <scope>NUCLEOTIDE SEQUENCE [LARGE SCALE GENOMIC DNA]</scope>
    <source>
        <strain evidence="2 3">NCTC 12927</strain>
    </source>
</reference>
<dbReference type="Proteomes" id="UP000031163">
    <property type="component" value="Chromosome"/>
</dbReference>